<sequence>MMKYRGTEIYVAAVEWRLRILATSAACLVMFLPFYLNATACREVPTCVAEVTNAYPQRYHAFVSMGLVVILLREGTLLLVSATDWLLDPKKSQGLEFQDYLSQGLLCAILASLSSVEAYLATSELPLVHLGTVPVYSIRYLEWLVDVPFLMILTCCGALGRPLSEALGPILVTNGYIVVSWCTLFIEDFAVRWAVISHTFLAYAWASERMIQWVKDFWKEAKDVPCRGGRAASVILLIVVFGIYGVIYLLGCSGVISFATEHLGYTFMGFGCKVTLSILFASIRAYQTHQVLARLLGKLRGVSVAFVSLLRGTFDHVVPCTVTSEGQCYLPERSSREFHELERFLNQTVEVASFNDLLRHDEQGRFKDYVKNLLRQNDVSLSDSVELTGVATLQALSANRIPIADAITVWGSHHNQAAKPPPIEWLKQEAGMGCCPQWEIKDPLLHDLMDLMTEHWGHTLNQTKPVAAPPVVDGEPSVASDGSGEPPVAPDGGGEPAVVHDEAAARASLEAERQAILKLDRVNPDVMDTMPFDFAAVELPQEPVHETGPESYEEILRARTLRLGEVSPPPKSPPSEELTAPVPAASAGGVELGTGEKLAGDEAEMPPEDVIPNPDLLGADGYGDEEVELPRDSAIEPEQQVQCPGGGKGSSPKKGGPTEIFNPMDFKDMV</sequence>
<organism evidence="8 9">
    <name type="scientific">Durusdinium trenchii</name>
    <dbReference type="NCBI Taxonomy" id="1381693"/>
    <lineage>
        <taxon>Eukaryota</taxon>
        <taxon>Sar</taxon>
        <taxon>Alveolata</taxon>
        <taxon>Dinophyceae</taxon>
        <taxon>Suessiales</taxon>
        <taxon>Symbiodiniaceae</taxon>
        <taxon>Durusdinium</taxon>
    </lineage>
</organism>
<evidence type="ECO:0000313" key="9">
    <source>
        <dbReference type="Proteomes" id="UP001642464"/>
    </source>
</evidence>
<feature type="transmembrane region" description="Helical" evidence="7">
    <location>
        <begin position="58"/>
        <end position="80"/>
    </location>
</feature>
<dbReference type="Proteomes" id="UP001642464">
    <property type="component" value="Unassembled WGS sequence"/>
</dbReference>
<dbReference type="InterPro" id="IPR001425">
    <property type="entry name" value="Arc/bac/fun_rhodopsins"/>
</dbReference>
<evidence type="ECO:0000256" key="5">
    <source>
        <dbReference type="ARBA" id="ARBA00023136"/>
    </source>
</evidence>
<comment type="caution">
    <text evidence="8">The sequence shown here is derived from an EMBL/GenBank/DDBJ whole genome shotgun (WGS) entry which is preliminary data.</text>
</comment>
<protein>
    <submittedName>
        <fullName evidence="8">Uncharacterized protein</fullName>
    </submittedName>
</protein>
<reference evidence="8 9" key="1">
    <citation type="submission" date="2024-02" db="EMBL/GenBank/DDBJ databases">
        <authorList>
            <person name="Chen Y."/>
            <person name="Shah S."/>
            <person name="Dougan E. K."/>
            <person name="Thang M."/>
            <person name="Chan C."/>
        </authorList>
    </citation>
    <scope>NUCLEOTIDE SEQUENCE [LARGE SCALE GENOMIC DNA]</scope>
</reference>
<feature type="transmembrane region" description="Helical" evidence="7">
    <location>
        <begin position="20"/>
        <end position="38"/>
    </location>
</feature>
<proteinExistence type="inferred from homology"/>
<evidence type="ECO:0000313" key="8">
    <source>
        <dbReference type="EMBL" id="CAK9057241.1"/>
    </source>
</evidence>
<evidence type="ECO:0000256" key="1">
    <source>
        <dbReference type="ARBA" id="ARBA00004141"/>
    </source>
</evidence>
<keyword evidence="9" id="KW-1185">Reference proteome</keyword>
<evidence type="ECO:0000256" key="2">
    <source>
        <dbReference type="ARBA" id="ARBA00008130"/>
    </source>
</evidence>
<dbReference type="Pfam" id="PF01036">
    <property type="entry name" value="Bac_rhodopsin"/>
    <property type="match status" value="1"/>
</dbReference>
<keyword evidence="4 7" id="KW-1133">Transmembrane helix</keyword>
<evidence type="ECO:0000256" key="4">
    <source>
        <dbReference type="ARBA" id="ARBA00022989"/>
    </source>
</evidence>
<accession>A0ABP0N0G3</accession>
<comment type="similarity">
    <text evidence="2">Belongs to the archaeal/bacterial/fungal opsin family.</text>
</comment>
<dbReference type="SUPFAM" id="SSF81321">
    <property type="entry name" value="Family A G protein-coupled receptor-like"/>
    <property type="match status" value="1"/>
</dbReference>
<evidence type="ECO:0000256" key="7">
    <source>
        <dbReference type="SAM" id="Phobius"/>
    </source>
</evidence>
<name>A0ABP0N0G3_9DINO</name>
<evidence type="ECO:0000256" key="3">
    <source>
        <dbReference type="ARBA" id="ARBA00022692"/>
    </source>
</evidence>
<feature type="region of interest" description="Disordered" evidence="6">
    <location>
        <begin position="564"/>
        <end position="670"/>
    </location>
</feature>
<dbReference type="EMBL" id="CAXAMM010025558">
    <property type="protein sequence ID" value="CAK9057241.1"/>
    <property type="molecule type" value="Genomic_DNA"/>
</dbReference>
<evidence type="ECO:0000256" key="6">
    <source>
        <dbReference type="SAM" id="MobiDB-lite"/>
    </source>
</evidence>
<feature type="transmembrane region" description="Helical" evidence="7">
    <location>
        <begin position="231"/>
        <end position="251"/>
    </location>
</feature>
<gene>
    <name evidence="8" type="ORF">SCF082_LOCUS30743</name>
</gene>
<comment type="subcellular location">
    <subcellularLocation>
        <location evidence="1">Membrane</location>
        <topology evidence="1">Multi-pass membrane protein</topology>
    </subcellularLocation>
</comment>
<keyword evidence="5 7" id="KW-0472">Membrane</keyword>
<feature type="region of interest" description="Disordered" evidence="6">
    <location>
        <begin position="464"/>
        <end position="497"/>
    </location>
</feature>
<dbReference type="Gene3D" id="1.20.1070.10">
    <property type="entry name" value="Rhodopsin 7-helix transmembrane proteins"/>
    <property type="match status" value="1"/>
</dbReference>
<keyword evidence="3 7" id="KW-0812">Transmembrane</keyword>